<accession>A0A3B0WH58</accession>
<gene>
    <name evidence="1" type="ORF">MNBD_GAMMA06-368</name>
</gene>
<protein>
    <submittedName>
        <fullName evidence="1">Uncharacterized protein</fullName>
    </submittedName>
</protein>
<organism evidence="1">
    <name type="scientific">hydrothermal vent metagenome</name>
    <dbReference type="NCBI Taxonomy" id="652676"/>
    <lineage>
        <taxon>unclassified sequences</taxon>
        <taxon>metagenomes</taxon>
        <taxon>ecological metagenomes</taxon>
    </lineage>
</organism>
<reference evidence="1" key="1">
    <citation type="submission" date="2018-06" db="EMBL/GenBank/DDBJ databases">
        <authorList>
            <person name="Zhirakovskaya E."/>
        </authorList>
    </citation>
    <scope>NUCLEOTIDE SEQUENCE</scope>
</reference>
<name>A0A3B0WH58_9ZZZZ</name>
<sequence>MTAHDTQSFFTPDEFSCRQTRLLSKTYNLAHVLLNRSESSHLFVPVRSLQYLAIIEKNTFWFVDSLAYAVRGDEGGRLIRVSWHPLITAHEREGLTQNMDCKVVFYGEDMSEIQNRLSGEFYQSMLQIDQRHRDMLKTDCSVSILPLSLNKKHD</sequence>
<dbReference type="EMBL" id="UOFD01000033">
    <property type="protein sequence ID" value="VAW51663.1"/>
    <property type="molecule type" value="Genomic_DNA"/>
</dbReference>
<dbReference type="AlphaFoldDB" id="A0A3B0WH58"/>
<evidence type="ECO:0000313" key="1">
    <source>
        <dbReference type="EMBL" id="VAW51663.1"/>
    </source>
</evidence>
<proteinExistence type="predicted"/>